<reference evidence="3" key="1">
    <citation type="journal article" date="2017" name="bioRxiv">
        <title>Comparative analysis of the genomes of Stylophora pistillata and Acropora digitifera provides evidence for extensive differences between species of corals.</title>
        <authorList>
            <person name="Voolstra C.R."/>
            <person name="Li Y."/>
            <person name="Liew Y.J."/>
            <person name="Baumgarten S."/>
            <person name="Zoccola D."/>
            <person name="Flot J.-F."/>
            <person name="Tambutte S."/>
            <person name="Allemand D."/>
            <person name="Aranda M."/>
        </authorList>
    </citation>
    <scope>NUCLEOTIDE SEQUENCE [LARGE SCALE GENOMIC DNA]</scope>
</reference>
<keyword evidence="3" id="KW-1185">Reference proteome</keyword>
<organism evidence="2 3">
    <name type="scientific">Stylophora pistillata</name>
    <name type="common">Smooth cauliflower coral</name>
    <dbReference type="NCBI Taxonomy" id="50429"/>
    <lineage>
        <taxon>Eukaryota</taxon>
        <taxon>Metazoa</taxon>
        <taxon>Cnidaria</taxon>
        <taxon>Anthozoa</taxon>
        <taxon>Hexacorallia</taxon>
        <taxon>Scleractinia</taxon>
        <taxon>Astrocoeniina</taxon>
        <taxon>Pocilloporidae</taxon>
        <taxon>Stylophora</taxon>
    </lineage>
</organism>
<protein>
    <submittedName>
        <fullName evidence="2">Uncharacterized protein</fullName>
    </submittedName>
</protein>
<gene>
    <name evidence="2" type="ORF">AWC38_SpisGene5825</name>
</gene>
<proteinExistence type="predicted"/>
<dbReference type="Proteomes" id="UP000225706">
    <property type="component" value="Unassembled WGS sequence"/>
</dbReference>
<dbReference type="AlphaFoldDB" id="A0A2B4SJY6"/>
<evidence type="ECO:0000313" key="3">
    <source>
        <dbReference type="Proteomes" id="UP000225706"/>
    </source>
</evidence>
<evidence type="ECO:0000313" key="2">
    <source>
        <dbReference type="EMBL" id="PFX29393.1"/>
    </source>
</evidence>
<feature type="compositionally biased region" description="Basic and acidic residues" evidence="1">
    <location>
        <begin position="140"/>
        <end position="152"/>
    </location>
</feature>
<comment type="caution">
    <text evidence="2">The sequence shown here is derived from an EMBL/GenBank/DDBJ whole genome shotgun (WGS) entry which is preliminary data.</text>
</comment>
<name>A0A2B4SJY6_STYPI</name>
<evidence type="ECO:0000256" key="1">
    <source>
        <dbReference type="SAM" id="MobiDB-lite"/>
    </source>
</evidence>
<feature type="region of interest" description="Disordered" evidence="1">
    <location>
        <begin position="81"/>
        <end position="175"/>
    </location>
</feature>
<dbReference type="EMBL" id="LSMT01000066">
    <property type="protein sequence ID" value="PFX29393.1"/>
    <property type="molecule type" value="Genomic_DNA"/>
</dbReference>
<accession>A0A2B4SJY6</accession>
<sequence>MCGGPASITMWSKQCEIAMPAKQIAVRVQRKSAIPGSGPHDLGRGYMSTSPVRLKLRSLAGSKVVDTEPMAEIPFDDAYPEVIPVRPPEAPPIESSDSQADYNHVVPPRPQGSPNLVPVSATEAPDLSAVPPPQMPSVSRTEEPAKVTEEAAKVQVRKRYPTRLRSKPKRLIEEM</sequence>
<feature type="compositionally biased region" description="Basic residues" evidence="1">
    <location>
        <begin position="155"/>
        <end position="169"/>
    </location>
</feature>